<evidence type="ECO:0000313" key="7">
    <source>
        <dbReference type="Proteomes" id="UP000273516"/>
    </source>
</evidence>
<dbReference type="Gene3D" id="1.10.10.10">
    <property type="entry name" value="Winged helix-like DNA-binding domain superfamily/Winged helix DNA-binding domain"/>
    <property type="match status" value="1"/>
</dbReference>
<keyword evidence="4" id="KW-0804">Transcription</keyword>
<keyword evidence="7" id="KW-1185">Reference proteome</keyword>
<dbReference type="SUPFAM" id="SSF53850">
    <property type="entry name" value="Periplasmic binding protein-like II"/>
    <property type="match status" value="1"/>
</dbReference>
<dbReference type="GO" id="GO:0003700">
    <property type="term" value="F:DNA-binding transcription factor activity"/>
    <property type="evidence" value="ECO:0007669"/>
    <property type="project" value="InterPro"/>
</dbReference>
<dbReference type="InterPro" id="IPR005119">
    <property type="entry name" value="LysR_subst-bd"/>
</dbReference>
<dbReference type="OrthoDB" id="7260751at2"/>
<evidence type="ECO:0000256" key="4">
    <source>
        <dbReference type="ARBA" id="ARBA00023163"/>
    </source>
</evidence>
<proteinExistence type="inferred from homology"/>
<dbReference type="Gene3D" id="3.40.190.290">
    <property type="match status" value="1"/>
</dbReference>
<accession>A0A3M0M7N7</accession>
<evidence type="ECO:0000256" key="1">
    <source>
        <dbReference type="ARBA" id="ARBA00009437"/>
    </source>
</evidence>
<dbReference type="PANTHER" id="PTHR30427:SF1">
    <property type="entry name" value="TRANSCRIPTIONAL ACTIVATOR PROTEIN LYSR"/>
    <property type="match status" value="1"/>
</dbReference>
<evidence type="ECO:0000256" key="2">
    <source>
        <dbReference type="ARBA" id="ARBA00023015"/>
    </source>
</evidence>
<evidence type="ECO:0000313" key="6">
    <source>
        <dbReference type="EMBL" id="RMC33808.1"/>
    </source>
</evidence>
<dbReference type="RefSeq" id="WP_122113362.1">
    <property type="nucleotide sequence ID" value="NZ_QOKZ01000006.1"/>
</dbReference>
<organism evidence="6 7">
    <name type="scientific">Paracoccus alkanivorans</name>
    <dbReference type="NCBI Taxonomy" id="2116655"/>
    <lineage>
        <taxon>Bacteria</taxon>
        <taxon>Pseudomonadati</taxon>
        <taxon>Pseudomonadota</taxon>
        <taxon>Alphaproteobacteria</taxon>
        <taxon>Rhodobacterales</taxon>
        <taxon>Paracoccaceae</taxon>
        <taxon>Paracoccus</taxon>
    </lineage>
</organism>
<dbReference type="AlphaFoldDB" id="A0A3M0M7N7"/>
<feature type="domain" description="HTH lysR-type" evidence="5">
    <location>
        <begin position="2"/>
        <end position="59"/>
    </location>
</feature>
<evidence type="ECO:0000259" key="5">
    <source>
        <dbReference type="PROSITE" id="PS50931"/>
    </source>
</evidence>
<dbReference type="PRINTS" id="PR00039">
    <property type="entry name" value="HTHLYSR"/>
</dbReference>
<dbReference type="Pfam" id="PF03466">
    <property type="entry name" value="LysR_substrate"/>
    <property type="match status" value="1"/>
</dbReference>
<dbReference type="GO" id="GO:0043565">
    <property type="term" value="F:sequence-specific DNA binding"/>
    <property type="evidence" value="ECO:0007669"/>
    <property type="project" value="TreeGrafter"/>
</dbReference>
<name>A0A3M0M7N7_9RHOB</name>
<evidence type="ECO:0000256" key="3">
    <source>
        <dbReference type="ARBA" id="ARBA00023125"/>
    </source>
</evidence>
<reference evidence="6 7" key="1">
    <citation type="submission" date="2018-07" db="EMBL/GenBank/DDBJ databases">
        <authorList>
            <person name="Zhang Y."/>
            <person name="Wang L."/>
            <person name="Ma S."/>
        </authorList>
    </citation>
    <scope>NUCLEOTIDE SEQUENCE [LARGE SCALE GENOMIC DNA]</scope>
    <source>
        <strain evidence="6 7">4-2</strain>
    </source>
</reference>
<dbReference type="SUPFAM" id="SSF46785">
    <property type="entry name" value="Winged helix' DNA-binding domain"/>
    <property type="match status" value="1"/>
</dbReference>
<keyword evidence="2" id="KW-0805">Transcription regulation</keyword>
<keyword evidence="3" id="KW-0238">DNA-binding</keyword>
<dbReference type="Pfam" id="PF00126">
    <property type="entry name" value="HTH_1"/>
    <property type="match status" value="1"/>
</dbReference>
<dbReference type="Proteomes" id="UP000273516">
    <property type="component" value="Unassembled WGS sequence"/>
</dbReference>
<dbReference type="EMBL" id="QOKZ01000006">
    <property type="protein sequence ID" value="RMC33808.1"/>
    <property type="molecule type" value="Genomic_DNA"/>
</dbReference>
<comment type="similarity">
    <text evidence="1">Belongs to the LysR transcriptional regulatory family.</text>
</comment>
<dbReference type="PANTHER" id="PTHR30427">
    <property type="entry name" value="TRANSCRIPTIONAL ACTIVATOR PROTEIN LYSR"/>
    <property type="match status" value="1"/>
</dbReference>
<dbReference type="InterPro" id="IPR036388">
    <property type="entry name" value="WH-like_DNA-bd_sf"/>
</dbReference>
<gene>
    <name evidence="6" type="ORF">C9E81_16055</name>
</gene>
<comment type="caution">
    <text evidence="6">The sequence shown here is derived from an EMBL/GenBank/DDBJ whole genome shotgun (WGS) entry which is preliminary data.</text>
</comment>
<dbReference type="PROSITE" id="PS50931">
    <property type="entry name" value="HTH_LYSR"/>
    <property type="match status" value="1"/>
</dbReference>
<sequence>MFTLRQLEIFREVIRARTTIGAARALNVSQPLVSNMIRQMEAKIGFPLFERFGNRLVPTPDADEIYHDSESIFSIYQAFTKRIEARQRSESGHLRVVGTPPMANALIPRTLKEFLSKRPAVRVHLDTRRITGVLESVQSRMADIGLGLNPPEREGLSYEVLAMAQMVCVFPPGHPLESKLAITSRDLVGQPLILYEPSSSLDLAISRDILTPELRAQAIAEVRYSSVACLMAEVGMGVAFVDSLTASVGDRYRLSARPLYPSQPVPICLITRKDEPAKRIQASFLAELRRSPTLTALREFGGDGPDTGH</sequence>
<dbReference type="InterPro" id="IPR036390">
    <property type="entry name" value="WH_DNA-bd_sf"/>
</dbReference>
<protein>
    <submittedName>
        <fullName evidence="6">LysR family transcriptional regulator</fullName>
    </submittedName>
</protein>
<dbReference type="GO" id="GO:0010628">
    <property type="term" value="P:positive regulation of gene expression"/>
    <property type="evidence" value="ECO:0007669"/>
    <property type="project" value="TreeGrafter"/>
</dbReference>
<dbReference type="InterPro" id="IPR000847">
    <property type="entry name" value="LysR_HTH_N"/>
</dbReference>